<organism evidence="2 3">
    <name type="scientific">Iocasia fonsfrigidae</name>
    <dbReference type="NCBI Taxonomy" id="2682810"/>
    <lineage>
        <taxon>Bacteria</taxon>
        <taxon>Bacillati</taxon>
        <taxon>Bacillota</taxon>
        <taxon>Clostridia</taxon>
        <taxon>Halanaerobiales</taxon>
        <taxon>Halanaerobiaceae</taxon>
        <taxon>Iocasia</taxon>
    </lineage>
</organism>
<feature type="domain" description="Beta-lactamase class A catalytic" evidence="1">
    <location>
        <begin position="1"/>
        <end position="37"/>
    </location>
</feature>
<dbReference type="Pfam" id="PF13354">
    <property type="entry name" value="Beta-lactamase2"/>
    <property type="match status" value="1"/>
</dbReference>
<dbReference type="Proteomes" id="UP000665020">
    <property type="component" value="Chromosome"/>
</dbReference>
<name>A0A8A7KDC5_9FIRM</name>
<sequence length="47" mass="5614">MISLCDNTTTNHLIDYIGKEKIEEYVSKFNIRWYIFTTCTNDSHKNI</sequence>
<evidence type="ECO:0000313" key="3">
    <source>
        <dbReference type="Proteomes" id="UP000665020"/>
    </source>
</evidence>
<reference evidence="2" key="1">
    <citation type="submission" date="2019-12" db="EMBL/GenBank/DDBJ databases">
        <authorList>
            <person name="zhang j."/>
            <person name="sun C.M."/>
        </authorList>
    </citation>
    <scope>NUCLEOTIDE SEQUENCE</scope>
    <source>
        <strain evidence="2">NS-1</strain>
    </source>
</reference>
<gene>
    <name evidence="2" type="ORF">GM661_05200</name>
</gene>
<dbReference type="KEGG" id="ifn:GM661_05200"/>
<accession>A0A8A7KDC5</accession>
<dbReference type="AlphaFoldDB" id="A0A8A7KDC5"/>
<evidence type="ECO:0000313" key="2">
    <source>
        <dbReference type="EMBL" id="QTL97419.1"/>
    </source>
</evidence>
<dbReference type="EMBL" id="CP046640">
    <property type="protein sequence ID" value="QTL97419.1"/>
    <property type="molecule type" value="Genomic_DNA"/>
</dbReference>
<keyword evidence="3" id="KW-1185">Reference proteome</keyword>
<protein>
    <recommendedName>
        <fullName evidence="1">Beta-lactamase class A catalytic domain-containing protein</fullName>
    </recommendedName>
</protein>
<proteinExistence type="predicted"/>
<evidence type="ECO:0000259" key="1">
    <source>
        <dbReference type="Pfam" id="PF13354"/>
    </source>
</evidence>
<dbReference type="RefSeq" id="WP_407929617.1">
    <property type="nucleotide sequence ID" value="NZ_CP046640.1"/>
</dbReference>
<dbReference type="InterPro" id="IPR045155">
    <property type="entry name" value="Beta-lactam_cat"/>
</dbReference>